<dbReference type="AlphaFoldDB" id="A0A9W6BDV0"/>
<gene>
    <name evidence="1" type="primary">PLEST010721</name>
    <name evidence="1" type="ORF">PLESTB_000327200</name>
</gene>
<organism evidence="1 2">
    <name type="scientific">Pleodorina starrii</name>
    <dbReference type="NCBI Taxonomy" id="330485"/>
    <lineage>
        <taxon>Eukaryota</taxon>
        <taxon>Viridiplantae</taxon>
        <taxon>Chlorophyta</taxon>
        <taxon>core chlorophytes</taxon>
        <taxon>Chlorophyceae</taxon>
        <taxon>CS clade</taxon>
        <taxon>Chlamydomonadales</taxon>
        <taxon>Volvocaceae</taxon>
        <taxon>Pleodorina</taxon>
    </lineage>
</organism>
<comment type="caution">
    <text evidence="1">The sequence shown here is derived from an EMBL/GenBank/DDBJ whole genome shotgun (WGS) entry which is preliminary data.</text>
</comment>
<sequence length="89" mass="8800">MLRSSSAGQSAAAPAAAAADGGGGGGGGVECCPVCAMDLLYGTNRPCCQYPGGDTSHDYRCCLWNSIFSSGYFECVDCAVPGSCGQCAG</sequence>
<accession>A0A9W6BDV0</accession>
<protein>
    <submittedName>
        <fullName evidence="1">Uncharacterized protein</fullName>
    </submittedName>
</protein>
<evidence type="ECO:0000313" key="2">
    <source>
        <dbReference type="Proteomes" id="UP001165080"/>
    </source>
</evidence>
<keyword evidence="2" id="KW-1185">Reference proteome</keyword>
<reference evidence="1 2" key="1">
    <citation type="journal article" date="2023" name="Commun. Biol.">
        <title>Reorganization of the ancestral sex-determining regions during the evolution of trioecy in Pleodorina starrii.</title>
        <authorList>
            <person name="Takahashi K."/>
            <person name="Suzuki S."/>
            <person name="Kawai-Toyooka H."/>
            <person name="Yamamoto K."/>
            <person name="Hamaji T."/>
            <person name="Ootsuki R."/>
            <person name="Yamaguchi H."/>
            <person name="Kawachi M."/>
            <person name="Higashiyama T."/>
            <person name="Nozaki H."/>
        </authorList>
    </citation>
    <scope>NUCLEOTIDE SEQUENCE [LARGE SCALE GENOMIC DNA]</scope>
    <source>
        <strain evidence="1 2">NIES-4479</strain>
    </source>
</reference>
<dbReference type="EMBL" id="BRXU01000003">
    <property type="protein sequence ID" value="GLC49960.1"/>
    <property type="molecule type" value="Genomic_DNA"/>
</dbReference>
<proteinExistence type="predicted"/>
<name>A0A9W6BDV0_9CHLO</name>
<evidence type="ECO:0000313" key="1">
    <source>
        <dbReference type="EMBL" id="GLC49960.1"/>
    </source>
</evidence>
<dbReference type="Proteomes" id="UP001165080">
    <property type="component" value="Unassembled WGS sequence"/>
</dbReference>